<gene>
    <name evidence="1" type="ORF">BAU07_01390</name>
</gene>
<evidence type="ECO:0000313" key="2">
    <source>
        <dbReference type="Proteomes" id="UP000091926"/>
    </source>
</evidence>
<protein>
    <submittedName>
        <fullName evidence="1">Ferredoxin</fullName>
    </submittedName>
</protein>
<dbReference type="PANTHER" id="PTHR37310">
    <property type="entry name" value="CYTOPLASMIC PROTEIN-RELATED"/>
    <property type="match status" value="1"/>
</dbReference>
<evidence type="ECO:0000313" key="1">
    <source>
        <dbReference type="EMBL" id="ANN75958.1"/>
    </source>
</evidence>
<dbReference type="Pfam" id="PF03860">
    <property type="entry name" value="Csp"/>
    <property type="match status" value="1"/>
</dbReference>
<accession>A0A193G8G5</accession>
<dbReference type="STRING" id="463014.BAU07_01390"/>
<dbReference type="AlphaFoldDB" id="A0A193G8G5"/>
<dbReference type="EMBL" id="CP016172">
    <property type="protein sequence ID" value="ANN75958.1"/>
    <property type="molecule type" value="Genomic_DNA"/>
</dbReference>
<dbReference type="Proteomes" id="UP000091926">
    <property type="component" value="Chromosome"/>
</dbReference>
<organism evidence="1 2">
    <name type="scientific">Bordetella flabilis</name>
    <dbReference type="NCBI Taxonomy" id="463014"/>
    <lineage>
        <taxon>Bacteria</taxon>
        <taxon>Pseudomonadati</taxon>
        <taxon>Pseudomonadota</taxon>
        <taxon>Betaproteobacteria</taxon>
        <taxon>Burkholderiales</taxon>
        <taxon>Alcaligenaceae</taxon>
        <taxon>Bordetella</taxon>
    </lineage>
</organism>
<dbReference type="OrthoDB" id="5396211at2"/>
<dbReference type="KEGG" id="bfz:BAU07_01390"/>
<dbReference type="InterPro" id="IPR044543">
    <property type="entry name" value="YHJQ-like"/>
</dbReference>
<dbReference type="CDD" id="cd08026">
    <property type="entry name" value="DUF326"/>
    <property type="match status" value="1"/>
</dbReference>
<keyword evidence="2" id="KW-1185">Reference proteome</keyword>
<dbReference type="RefSeq" id="WP_066653054.1">
    <property type="nucleotide sequence ID" value="NZ_CBCSCL010000040.1"/>
</dbReference>
<sequence length="119" mass="12956">MQTILPDMQRCIDECLNCYQSCLGGAMRHCLEAGGPHLAPDHFRLMMACAEMCRTAAHFMLLGVPHHRHTCADCASLCRQCADSCDSLRDMDECAAMCRRCADACERMAGTAGATAGRP</sequence>
<dbReference type="Gene3D" id="1.20.1270.360">
    <property type="match status" value="1"/>
</dbReference>
<proteinExistence type="predicted"/>
<dbReference type="PANTHER" id="PTHR37310:SF1">
    <property type="entry name" value="CYTOPLASMIC PROTEIN"/>
    <property type="match status" value="1"/>
</dbReference>
<reference evidence="1 2" key="1">
    <citation type="submission" date="2016-06" db="EMBL/GenBank/DDBJ databases">
        <title>Complete genome sequences of Bordetella bronchialis and Bordetella flabilis.</title>
        <authorList>
            <person name="LiPuma J.J."/>
            <person name="Spilker T."/>
        </authorList>
    </citation>
    <scope>NUCLEOTIDE SEQUENCE [LARGE SCALE GENOMIC DNA]</scope>
    <source>
        <strain evidence="1 2">AU10664</strain>
    </source>
</reference>
<dbReference type="InterPro" id="IPR005560">
    <property type="entry name" value="Csp_YhjQ"/>
</dbReference>
<name>A0A193G8G5_9BORD</name>